<dbReference type="EMBL" id="DXEZ01000139">
    <property type="protein sequence ID" value="HIX54357.1"/>
    <property type="molecule type" value="Genomic_DNA"/>
</dbReference>
<evidence type="ECO:0000259" key="4">
    <source>
        <dbReference type="SMART" id="SM00563"/>
    </source>
</evidence>
<dbReference type="AlphaFoldDB" id="A0A9D1W8L6"/>
<dbReference type="Pfam" id="PF19576">
    <property type="entry name" value="Acyltransf_2"/>
    <property type="match status" value="1"/>
</dbReference>
<keyword evidence="2" id="KW-0808">Transferase</keyword>
<proteinExistence type="predicted"/>
<dbReference type="GO" id="GO:0003841">
    <property type="term" value="F:1-acylglycerol-3-phosphate O-acyltransferase activity"/>
    <property type="evidence" value="ECO:0007669"/>
    <property type="project" value="TreeGrafter"/>
</dbReference>
<dbReference type="SMART" id="SM00563">
    <property type="entry name" value="PlsC"/>
    <property type="match status" value="1"/>
</dbReference>
<comment type="pathway">
    <text evidence="1">Lipid metabolism.</text>
</comment>
<comment type="caution">
    <text evidence="5">The sequence shown here is derived from an EMBL/GenBank/DDBJ whole genome shotgun (WGS) entry which is preliminary data.</text>
</comment>
<evidence type="ECO:0000256" key="2">
    <source>
        <dbReference type="ARBA" id="ARBA00022679"/>
    </source>
</evidence>
<dbReference type="GO" id="GO:0006654">
    <property type="term" value="P:phosphatidic acid biosynthetic process"/>
    <property type="evidence" value="ECO:0007669"/>
    <property type="project" value="TreeGrafter"/>
</dbReference>
<evidence type="ECO:0000313" key="5">
    <source>
        <dbReference type="EMBL" id="HIX54357.1"/>
    </source>
</evidence>
<dbReference type="InterPro" id="IPR002123">
    <property type="entry name" value="Plipid/glycerol_acylTrfase"/>
</dbReference>
<feature type="domain" description="Phospholipid/glycerol acyltransferase" evidence="4">
    <location>
        <begin position="85"/>
        <end position="201"/>
    </location>
</feature>
<dbReference type="Proteomes" id="UP000824156">
    <property type="component" value="Unassembled WGS sequence"/>
</dbReference>
<sequence>MEIGDKQKFIDVQQVIRKKNPKLAKWIPKPFLRFLSRTIHQEEINRIMLDYHDKMGLDFVDAVIQDLGVHVVLEGQENLPNDKGVVFASNHPLGGLDGIAFMHAIGRHRRDVKFLVNDILMNIRNLEPLFVPINKHGGQAKGYIKAINEAYAADQALLVFPAGLVSREIKGEITDLEWKKSFISRSKKYQKNIVPVYIEGKNSKFFYKFAKLRQRLGVKINLEMLFLPKEMFAQKNQTVKIIIGKEIPYTTFSKEHNEQYWANEVRQQVYALGGK</sequence>
<dbReference type="PANTHER" id="PTHR10434:SF11">
    <property type="entry name" value="1-ACYL-SN-GLYCEROL-3-PHOSPHATE ACYLTRANSFERASE"/>
    <property type="match status" value="1"/>
</dbReference>
<evidence type="ECO:0000256" key="3">
    <source>
        <dbReference type="ARBA" id="ARBA00023315"/>
    </source>
</evidence>
<protein>
    <submittedName>
        <fullName evidence="5">1-acyl-sn-glycerol-3-phosphate acyltransferase</fullName>
    </submittedName>
</protein>
<keyword evidence="3 5" id="KW-0012">Acyltransferase</keyword>
<reference evidence="5" key="1">
    <citation type="journal article" date="2021" name="PeerJ">
        <title>Extensive microbial diversity within the chicken gut microbiome revealed by metagenomics and culture.</title>
        <authorList>
            <person name="Gilroy R."/>
            <person name="Ravi A."/>
            <person name="Getino M."/>
            <person name="Pursley I."/>
            <person name="Horton D.L."/>
            <person name="Alikhan N.F."/>
            <person name="Baker D."/>
            <person name="Gharbi K."/>
            <person name="Hall N."/>
            <person name="Watson M."/>
            <person name="Adriaenssens E.M."/>
            <person name="Foster-Nyarko E."/>
            <person name="Jarju S."/>
            <person name="Secka A."/>
            <person name="Antonio M."/>
            <person name="Oren A."/>
            <person name="Chaudhuri R.R."/>
            <person name="La Ragione R."/>
            <person name="Hildebrand F."/>
            <person name="Pallen M.J."/>
        </authorList>
    </citation>
    <scope>NUCLEOTIDE SEQUENCE</scope>
    <source>
        <strain evidence="5">1719</strain>
    </source>
</reference>
<dbReference type="InterPro" id="IPR045746">
    <property type="entry name" value="ACT14924-like_Acyltransf_dom"/>
</dbReference>
<dbReference type="SUPFAM" id="SSF69593">
    <property type="entry name" value="Glycerol-3-phosphate (1)-acyltransferase"/>
    <property type="match status" value="1"/>
</dbReference>
<evidence type="ECO:0000313" key="6">
    <source>
        <dbReference type="Proteomes" id="UP000824156"/>
    </source>
</evidence>
<gene>
    <name evidence="5" type="ORF">H9853_04975</name>
</gene>
<name>A0A9D1W8L6_9SPHI</name>
<accession>A0A9D1W8L6</accession>
<organism evidence="5 6">
    <name type="scientific">Candidatus Sphingobacterium stercoripullorum</name>
    <dbReference type="NCBI Taxonomy" id="2838759"/>
    <lineage>
        <taxon>Bacteria</taxon>
        <taxon>Pseudomonadati</taxon>
        <taxon>Bacteroidota</taxon>
        <taxon>Sphingobacteriia</taxon>
        <taxon>Sphingobacteriales</taxon>
        <taxon>Sphingobacteriaceae</taxon>
        <taxon>Sphingobacterium</taxon>
    </lineage>
</organism>
<evidence type="ECO:0000256" key="1">
    <source>
        <dbReference type="ARBA" id="ARBA00005189"/>
    </source>
</evidence>
<dbReference type="PANTHER" id="PTHR10434">
    <property type="entry name" value="1-ACYL-SN-GLYCEROL-3-PHOSPHATE ACYLTRANSFERASE"/>
    <property type="match status" value="1"/>
</dbReference>
<reference evidence="5" key="2">
    <citation type="submission" date="2021-04" db="EMBL/GenBank/DDBJ databases">
        <authorList>
            <person name="Gilroy R."/>
        </authorList>
    </citation>
    <scope>NUCLEOTIDE SEQUENCE</scope>
    <source>
        <strain evidence="5">1719</strain>
    </source>
</reference>